<dbReference type="Proteomes" id="UP000615003">
    <property type="component" value="Unassembled WGS sequence"/>
</dbReference>
<sequence length="39" mass="4492">MHVKSSLFVNYSTLSCTEFNAIIETQNLQFDSLFFVTES</sequence>
<protein>
    <submittedName>
        <fullName evidence="1">Uncharacterized protein</fullName>
    </submittedName>
</protein>
<evidence type="ECO:0000313" key="1">
    <source>
        <dbReference type="EMBL" id="MBE0382423.1"/>
    </source>
</evidence>
<proteinExistence type="predicted"/>
<evidence type="ECO:0000313" key="2">
    <source>
        <dbReference type="Proteomes" id="UP000615003"/>
    </source>
</evidence>
<comment type="caution">
    <text evidence="1">The sequence shown here is derived from an EMBL/GenBank/DDBJ whole genome shotgun (WGS) entry which is preliminary data.</text>
</comment>
<dbReference type="PROSITE" id="PS51257">
    <property type="entry name" value="PROKAR_LIPOPROTEIN"/>
    <property type="match status" value="1"/>
</dbReference>
<keyword evidence="2" id="KW-1185">Reference proteome</keyword>
<organism evidence="1 2">
    <name type="scientific">Pseudoalteromonas carrageenovora IAM 12662</name>
    <dbReference type="NCBI Taxonomy" id="1314868"/>
    <lineage>
        <taxon>Bacteria</taxon>
        <taxon>Pseudomonadati</taxon>
        <taxon>Pseudomonadota</taxon>
        <taxon>Gammaproteobacteria</taxon>
        <taxon>Alteromonadales</taxon>
        <taxon>Pseudoalteromonadaceae</taxon>
        <taxon>Pseudoalteromonas</taxon>
    </lineage>
</organism>
<gene>
    <name evidence="1" type="ORF">PCARR_a0746</name>
</gene>
<accession>A0ABR9EQ85</accession>
<dbReference type="EMBL" id="AQGW01000018">
    <property type="protein sequence ID" value="MBE0382423.1"/>
    <property type="molecule type" value="Genomic_DNA"/>
</dbReference>
<reference evidence="1 2" key="1">
    <citation type="submission" date="2015-06" db="EMBL/GenBank/DDBJ databases">
        <title>Genome sequence of Pseudoalteromonas carrageenovora.</title>
        <authorList>
            <person name="Xie B.-B."/>
            <person name="Rong J.-C."/>
            <person name="Qin Q.-L."/>
            <person name="Zhang Y.-Z."/>
        </authorList>
    </citation>
    <scope>NUCLEOTIDE SEQUENCE [LARGE SCALE GENOMIC DNA]</scope>
    <source>
        <strain evidence="1 2">IAM 12662</strain>
    </source>
</reference>
<name>A0ABR9EQ85_PSEVC</name>